<dbReference type="PANTHER" id="PTHR31286">
    <property type="entry name" value="GLYCINE-RICH CELL WALL STRUCTURAL PROTEIN 1.8-LIKE"/>
    <property type="match status" value="1"/>
</dbReference>
<proteinExistence type="predicted"/>
<evidence type="ECO:0000313" key="3">
    <source>
        <dbReference type="Proteomes" id="UP001472677"/>
    </source>
</evidence>
<sequence length="373" mass="40742">MLMVDLIAATIDRRKGSLDQGGRANADFPVLSTQPSLERPASLVEAEEQRATKKVKNKGVEDGIVLGGSHSTEAHISDLTGNVDEPMQEEDRVATNTLLVDGIEDSHVVPNSYAAVVAGSVAPKTPAKITLNPDDIVVLDEDVRVDDSGPYTTISFSDRVHDAIDQNFPILVLVWVRLPGLPYRYYTEAVFRRIVAVLGRIVRVDYNTVAGDRGKFARLAVMVDLNKPLRPCLGIDGFLQHLEYEGLHNGLYGHSRDMCGHLGEENKTTSVQENHSFPFSGSERHEVSAEELYGPWMLVSDRRCRPRRMNGVGKVTDSNVGKSRFDVLTTDDPEVLVTSSAALLDATVGLRNDVPPSNTAETSLVGGRKGTKK</sequence>
<dbReference type="PANTHER" id="PTHR31286:SF99">
    <property type="entry name" value="DUF4283 DOMAIN-CONTAINING PROTEIN"/>
    <property type="match status" value="1"/>
</dbReference>
<dbReference type="Proteomes" id="UP001472677">
    <property type="component" value="Unassembled WGS sequence"/>
</dbReference>
<reference evidence="2 3" key="1">
    <citation type="journal article" date="2024" name="G3 (Bethesda)">
        <title>Genome assembly of Hibiscus sabdariffa L. provides insights into metabolisms of medicinal natural products.</title>
        <authorList>
            <person name="Kim T."/>
        </authorList>
    </citation>
    <scope>NUCLEOTIDE SEQUENCE [LARGE SCALE GENOMIC DNA]</scope>
    <source>
        <strain evidence="2">TK-2024</strain>
        <tissue evidence="2">Old leaves</tissue>
    </source>
</reference>
<evidence type="ECO:0008006" key="4">
    <source>
        <dbReference type="Google" id="ProtNLM"/>
    </source>
</evidence>
<evidence type="ECO:0000313" key="2">
    <source>
        <dbReference type="EMBL" id="KAK8569037.1"/>
    </source>
</evidence>
<gene>
    <name evidence="2" type="ORF">V6N12_007569</name>
</gene>
<keyword evidence="3" id="KW-1185">Reference proteome</keyword>
<feature type="region of interest" description="Disordered" evidence="1">
    <location>
        <begin position="351"/>
        <end position="373"/>
    </location>
</feature>
<accession>A0ABR2F254</accession>
<dbReference type="InterPro" id="IPR040256">
    <property type="entry name" value="At4g02000-like"/>
</dbReference>
<protein>
    <recommendedName>
        <fullName evidence="4">DUF4283 domain-containing protein</fullName>
    </recommendedName>
</protein>
<name>A0ABR2F254_9ROSI</name>
<organism evidence="2 3">
    <name type="scientific">Hibiscus sabdariffa</name>
    <name type="common">roselle</name>
    <dbReference type="NCBI Taxonomy" id="183260"/>
    <lineage>
        <taxon>Eukaryota</taxon>
        <taxon>Viridiplantae</taxon>
        <taxon>Streptophyta</taxon>
        <taxon>Embryophyta</taxon>
        <taxon>Tracheophyta</taxon>
        <taxon>Spermatophyta</taxon>
        <taxon>Magnoliopsida</taxon>
        <taxon>eudicotyledons</taxon>
        <taxon>Gunneridae</taxon>
        <taxon>Pentapetalae</taxon>
        <taxon>rosids</taxon>
        <taxon>malvids</taxon>
        <taxon>Malvales</taxon>
        <taxon>Malvaceae</taxon>
        <taxon>Malvoideae</taxon>
        <taxon>Hibiscus</taxon>
    </lineage>
</organism>
<comment type="caution">
    <text evidence="2">The sequence shown here is derived from an EMBL/GenBank/DDBJ whole genome shotgun (WGS) entry which is preliminary data.</text>
</comment>
<dbReference type="EMBL" id="JBBPBM010000009">
    <property type="protein sequence ID" value="KAK8569037.1"/>
    <property type="molecule type" value="Genomic_DNA"/>
</dbReference>
<evidence type="ECO:0000256" key="1">
    <source>
        <dbReference type="SAM" id="MobiDB-lite"/>
    </source>
</evidence>